<evidence type="ECO:0000259" key="2">
    <source>
        <dbReference type="Pfam" id="PF01895"/>
    </source>
</evidence>
<dbReference type="KEGG" id="pbt:ING2E5B_1158"/>
<dbReference type="InterPro" id="IPR028366">
    <property type="entry name" value="PhoU"/>
</dbReference>
<dbReference type="GO" id="GO:0030643">
    <property type="term" value="P:intracellular phosphate ion homeostasis"/>
    <property type="evidence" value="ECO:0007669"/>
    <property type="project" value="InterPro"/>
</dbReference>
<evidence type="ECO:0000256" key="1">
    <source>
        <dbReference type="ARBA" id="ARBA00008107"/>
    </source>
</evidence>
<evidence type="ECO:0000313" key="3">
    <source>
        <dbReference type="EMBL" id="CEA15910.1"/>
    </source>
</evidence>
<dbReference type="HOGENOM" id="CLU_078518_3_1_10"/>
<reference evidence="3 4" key="1">
    <citation type="submission" date="2014-08" db="EMBL/GenBank/DDBJ databases">
        <authorList>
            <person name="Wibberg D."/>
        </authorList>
    </citation>
    <scope>NUCLEOTIDE SEQUENCE [LARGE SCALE GENOMIC DNA]</scope>
    <source>
        <strain evidence="4">ING2-E5B</strain>
    </source>
</reference>
<dbReference type="SUPFAM" id="SSF109755">
    <property type="entry name" value="PhoU-like"/>
    <property type="match status" value="1"/>
</dbReference>
<dbReference type="InterPro" id="IPR026022">
    <property type="entry name" value="PhoU_dom"/>
</dbReference>
<accession>A0A098BYZ4</accession>
<dbReference type="GO" id="GO:0045936">
    <property type="term" value="P:negative regulation of phosphate metabolic process"/>
    <property type="evidence" value="ECO:0007669"/>
    <property type="project" value="InterPro"/>
</dbReference>
<gene>
    <name evidence="3" type="ORF">ING2E5B_1158</name>
</gene>
<evidence type="ECO:0000313" key="4">
    <source>
        <dbReference type="Proteomes" id="UP000032417"/>
    </source>
</evidence>
<dbReference type="PANTHER" id="PTHR42930">
    <property type="entry name" value="PHOSPHATE-SPECIFIC TRANSPORT SYSTEM ACCESSORY PROTEIN PHOU"/>
    <property type="match status" value="1"/>
</dbReference>
<dbReference type="PANTHER" id="PTHR42930:SF3">
    <property type="entry name" value="PHOSPHATE-SPECIFIC TRANSPORT SYSTEM ACCESSORY PROTEIN PHOU"/>
    <property type="match status" value="1"/>
</dbReference>
<keyword evidence="4" id="KW-1185">Reference proteome</keyword>
<dbReference type="Proteomes" id="UP000032417">
    <property type="component" value="Chromosome 1"/>
</dbReference>
<comment type="similarity">
    <text evidence="1">Belongs to the PhoU family.</text>
</comment>
<dbReference type="Gene3D" id="1.20.58.220">
    <property type="entry name" value="Phosphate transport system protein phou homolog 2, domain 2"/>
    <property type="match status" value="1"/>
</dbReference>
<dbReference type="InterPro" id="IPR038078">
    <property type="entry name" value="PhoU-like_sf"/>
</dbReference>
<feature type="domain" description="PhoU" evidence="2">
    <location>
        <begin position="31"/>
        <end position="116"/>
    </location>
</feature>
<dbReference type="EMBL" id="LN515532">
    <property type="protein sequence ID" value="CEA15910.1"/>
    <property type="molecule type" value="Genomic_DNA"/>
</dbReference>
<dbReference type="OrthoDB" id="9814256at2"/>
<dbReference type="PATRIC" id="fig|1562970.3.peg.1146"/>
<proteinExistence type="inferred from homology"/>
<protein>
    <recommendedName>
        <fullName evidence="2">PhoU domain-containing protein</fullName>
    </recommendedName>
</protein>
<organism evidence="3 4">
    <name type="scientific">Fermentimonas caenicola</name>
    <dbReference type="NCBI Taxonomy" id="1562970"/>
    <lineage>
        <taxon>Bacteria</taxon>
        <taxon>Pseudomonadati</taxon>
        <taxon>Bacteroidota</taxon>
        <taxon>Bacteroidia</taxon>
        <taxon>Bacteroidales</taxon>
        <taxon>Dysgonomonadaceae</taxon>
        <taxon>Fermentimonas</taxon>
    </lineage>
</organism>
<dbReference type="STRING" id="1562970.ING2E5B_1158"/>
<dbReference type="AlphaFoldDB" id="A0A098BYZ4"/>
<feature type="domain" description="PhoU" evidence="2">
    <location>
        <begin position="135"/>
        <end position="221"/>
    </location>
</feature>
<dbReference type="Pfam" id="PF01895">
    <property type="entry name" value="PhoU"/>
    <property type="match status" value="2"/>
</dbReference>
<sequence>MDTQNENRTGTPVVGIKDKYLDQLHSDFQLLSEVILTQMIKAAELLQDNHNTDILDILKKNEKIINSLDLTIREKVINAIMLFTPRASDLRRLMSYHDMTISIERVGDLIENISQALREIDFDVPGFESYRKPVDKMFTQTDKMLRKAVFAYSGLSNEMAYDTILMDDKVDKLERKIEKKLAEDFSNKVLDKQTLVNIMNLNSISYFLERIGDKAVDIAESAVFLIEGKDIRHDKIVRIDNKQDSK</sequence>
<name>A0A098BYZ4_9BACT</name>